<evidence type="ECO:0000256" key="10">
    <source>
        <dbReference type="ARBA" id="ARBA00022884"/>
    </source>
</evidence>
<name>A0A496PJ93_9MICC</name>
<keyword evidence="4 12" id="KW-0548">Nucleotidyltransferase</keyword>
<evidence type="ECO:0000256" key="7">
    <source>
        <dbReference type="ARBA" id="ARBA00022800"/>
    </source>
</evidence>
<keyword evidence="9" id="KW-0460">Magnesium</keyword>
<dbReference type="NCBIfam" id="TIGR02692">
    <property type="entry name" value="tRNA_CCA_actino"/>
    <property type="match status" value="1"/>
</dbReference>
<keyword evidence="13" id="KW-1185">Reference proteome</keyword>
<protein>
    <submittedName>
        <fullName evidence="12">CCA tRNA nucleotidyltransferase</fullName>
        <ecNumber evidence="12">2.7.7.72</ecNumber>
    </submittedName>
</protein>
<dbReference type="Proteomes" id="UP000273119">
    <property type="component" value="Unassembled WGS sequence"/>
</dbReference>
<keyword evidence="10" id="KW-0694">RNA-binding</keyword>
<evidence type="ECO:0000313" key="12">
    <source>
        <dbReference type="EMBL" id="RKW70547.1"/>
    </source>
</evidence>
<evidence type="ECO:0000256" key="5">
    <source>
        <dbReference type="ARBA" id="ARBA00022723"/>
    </source>
</evidence>
<evidence type="ECO:0000256" key="3">
    <source>
        <dbReference type="ARBA" id="ARBA00022694"/>
    </source>
</evidence>
<dbReference type="NCBIfam" id="TIGR00277">
    <property type="entry name" value="HDIG"/>
    <property type="match status" value="1"/>
</dbReference>
<dbReference type="PANTHER" id="PTHR47545">
    <property type="entry name" value="MULTIFUNCTIONAL CCA PROTEIN"/>
    <property type="match status" value="1"/>
</dbReference>
<keyword evidence="2 12" id="KW-0808">Transferase</keyword>
<evidence type="ECO:0000256" key="8">
    <source>
        <dbReference type="ARBA" id="ARBA00022840"/>
    </source>
</evidence>
<dbReference type="Gene3D" id="3.30.460.10">
    <property type="entry name" value="Beta Polymerase, domain 2"/>
    <property type="match status" value="1"/>
</dbReference>
<dbReference type="FunFam" id="1.10.3090.10:FF:000002">
    <property type="entry name" value="CCA tRNA nucleotidyltransferase"/>
    <property type="match status" value="1"/>
</dbReference>
<organism evidence="12 13">
    <name type="scientific">Galactobacter caseinivorans</name>
    <dbReference type="NCBI Taxonomy" id="2676123"/>
    <lineage>
        <taxon>Bacteria</taxon>
        <taxon>Bacillati</taxon>
        <taxon>Actinomycetota</taxon>
        <taxon>Actinomycetes</taxon>
        <taxon>Micrococcales</taxon>
        <taxon>Micrococcaceae</taxon>
        <taxon>Galactobacter</taxon>
    </lineage>
</organism>
<dbReference type="GO" id="GO:0042245">
    <property type="term" value="P:RNA repair"/>
    <property type="evidence" value="ECO:0007669"/>
    <property type="project" value="UniProtKB-KW"/>
</dbReference>
<evidence type="ECO:0000259" key="11">
    <source>
        <dbReference type="SMART" id="SM00471"/>
    </source>
</evidence>
<dbReference type="SUPFAM" id="SSF81301">
    <property type="entry name" value="Nucleotidyltransferase"/>
    <property type="match status" value="1"/>
</dbReference>
<dbReference type="InterPro" id="IPR043519">
    <property type="entry name" value="NT_sf"/>
</dbReference>
<dbReference type="PANTHER" id="PTHR47545:SF1">
    <property type="entry name" value="MULTIFUNCTIONAL CCA PROTEIN"/>
    <property type="match status" value="1"/>
</dbReference>
<dbReference type="InterPro" id="IPR006674">
    <property type="entry name" value="HD_domain"/>
</dbReference>
<dbReference type="InterPro" id="IPR050124">
    <property type="entry name" value="tRNA_CCA-adding_enzyme"/>
</dbReference>
<dbReference type="AlphaFoldDB" id="A0A496PJ93"/>
<dbReference type="GO" id="GO:0008033">
    <property type="term" value="P:tRNA processing"/>
    <property type="evidence" value="ECO:0007669"/>
    <property type="project" value="UniProtKB-KW"/>
</dbReference>
<dbReference type="InterPro" id="IPR014065">
    <property type="entry name" value="tRNA_adenylyltransferase"/>
</dbReference>
<evidence type="ECO:0000256" key="6">
    <source>
        <dbReference type="ARBA" id="ARBA00022741"/>
    </source>
</evidence>
<dbReference type="InterPro" id="IPR006675">
    <property type="entry name" value="HDIG_dom"/>
</dbReference>
<sequence length="475" mass="52834">MVQPNLPADLPAVAVELGHRFESAGYELSLVGGPVRDLFLGRPALDLDFTTSANPDQILDVIKGWAEVTWEVGRDYGTIALRRGDDQIEITTYRADVYEEGSRKPHVRFGQHLDDDLARRDFTVNSMAVRLPSGELVDPFGGLGDLELGVLRTPSGPEISFSDDPLRMMRGARFVSQLGLELAPAEWDATAAMAGRLEIVSAERVRDELSKLLLGAHPERGIDVMVRTGLAELVIPEVSALRLEADEHHRHKDVYEHSLTVLRQAADREGGPDDAVPGPDLVLRMAALMHDIGKPATRRFEGGGAVTFRHHDVVGAKLVRKRLKSLRFPKDVIQAVSRLVELHMRFYGYADAGWSDSAVRRYVTDAGPLLSRLHLLTRSDVTTRNRRKAERLEFAYDDLEIRAAELAAQEQLDAIRPDLDGQEIMAELGIKPGPLVGRAYKFLLEQRLDRGPVTREQAVAELHEWWAQQPEATQG</sequence>
<keyword evidence="6" id="KW-0547">Nucleotide-binding</keyword>
<dbReference type="InterPro" id="IPR003607">
    <property type="entry name" value="HD/PDEase_dom"/>
</dbReference>
<evidence type="ECO:0000313" key="13">
    <source>
        <dbReference type="Proteomes" id="UP000273119"/>
    </source>
</evidence>
<evidence type="ECO:0000256" key="2">
    <source>
        <dbReference type="ARBA" id="ARBA00022679"/>
    </source>
</evidence>
<gene>
    <name evidence="12" type="ORF">DWQ67_07630</name>
</gene>
<keyword evidence="7" id="KW-0692">RNA repair</keyword>
<dbReference type="SMART" id="SM00471">
    <property type="entry name" value="HDc"/>
    <property type="match status" value="1"/>
</dbReference>
<dbReference type="GO" id="GO:0046872">
    <property type="term" value="F:metal ion binding"/>
    <property type="evidence" value="ECO:0007669"/>
    <property type="project" value="UniProtKB-KW"/>
</dbReference>
<dbReference type="Gene3D" id="1.10.3090.10">
    <property type="entry name" value="cca-adding enzyme, domain 2"/>
    <property type="match status" value="1"/>
</dbReference>
<comment type="cofactor">
    <cofactor evidence="1">
        <name>Mg(2+)</name>
        <dbReference type="ChEBI" id="CHEBI:18420"/>
    </cofactor>
</comment>
<dbReference type="GO" id="GO:0003723">
    <property type="term" value="F:RNA binding"/>
    <property type="evidence" value="ECO:0007669"/>
    <property type="project" value="UniProtKB-KW"/>
</dbReference>
<evidence type="ECO:0000256" key="1">
    <source>
        <dbReference type="ARBA" id="ARBA00001946"/>
    </source>
</evidence>
<dbReference type="EMBL" id="QQXL01000004">
    <property type="protein sequence ID" value="RKW70547.1"/>
    <property type="molecule type" value="Genomic_DNA"/>
</dbReference>
<evidence type="ECO:0000256" key="9">
    <source>
        <dbReference type="ARBA" id="ARBA00022842"/>
    </source>
</evidence>
<dbReference type="GO" id="GO:0005524">
    <property type="term" value="F:ATP binding"/>
    <property type="evidence" value="ECO:0007669"/>
    <property type="project" value="UniProtKB-KW"/>
</dbReference>
<keyword evidence="5" id="KW-0479">Metal-binding</keyword>
<dbReference type="InterPro" id="IPR002646">
    <property type="entry name" value="PolA_pol_head_dom"/>
</dbReference>
<accession>A0A496PJ93</accession>
<dbReference type="InterPro" id="IPR032828">
    <property type="entry name" value="PolyA_RNA-bd"/>
</dbReference>
<reference evidence="12 13" key="1">
    <citation type="submission" date="2018-07" db="EMBL/GenBank/DDBJ databases">
        <title>Arthrobacter sp. nov., isolated from raw cow's milk with high bacterial count.</title>
        <authorList>
            <person name="Hahne J."/>
            <person name="Isele D."/>
            <person name="Lipski A."/>
        </authorList>
    </citation>
    <scope>NUCLEOTIDE SEQUENCE [LARGE SCALE GENOMIC DNA]</scope>
    <source>
        <strain evidence="12 13">JZ R-183</strain>
    </source>
</reference>
<dbReference type="Pfam" id="PF01743">
    <property type="entry name" value="PolyA_pol"/>
    <property type="match status" value="1"/>
</dbReference>
<proteinExistence type="predicted"/>
<dbReference type="CDD" id="cd00077">
    <property type="entry name" value="HDc"/>
    <property type="match status" value="1"/>
</dbReference>
<dbReference type="CDD" id="cd05398">
    <property type="entry name" value="NT_ClassII-CCAase"/>
    <property type="match status" value="1"/>
</dbReference>
<dbReference type="Pfam" id="PF12627">
    <property type="entry name" value="PolyA_pol_RNAbd"/>
    <property type="match status" value="1"/>
</dbReference>
<dbReference type="Pfam" id="PF01966">
    <property type="entry name" value="HD"/>
    <property type="match status" value="1"/>
</dbReference>
<evidence type="ECO:0000256" key="4">
    <source>
        <dbReference type="ARBA" id="ARBA00022695"/>
    </source>
</evidence>
<feature type="domain" description="HD/PDEase" evidence="11">
    <location>
        <begin position="250"/>
        <end position="394"/>
    </location>
</feature>
<comment type="caution">
    <text evidence="12">The sequence shown here is derived from an EMBL/GenBank/DDBJ whole genome shotgun (WGS) entry which is preliminary data.</text>
</comment>
<dbReference type="EC" id="2.7.7.72" evidence="12"/>
<dbReference type="SUPFAM" id="SSF81891">
    <property type="entry name" value="Poly A polymerase C-terminal region-like"/>
    <property type="match status" value="1"/>
</dbReference>
<keyword evidence="8" id="KW-0067">ATP-binding</keyword>
<dbReference type="GO" id="GO:0004810">
    <property type="term" value="F:CCA tRNA nucleotidyltransferase activity"/>
    <property type="evidence" value="ECO:0007669"/>
    <property type="project" value="UniProtKB-EC"/>
</dbReference>
<keyword evidence="3" id="KW-0819">tRNA processing</keyword>